<evidence type="ECO:0000259" key="11">
    <source>
        <dbReference type="Pfam" id="PF00905"/>
    </source>
</evidence>
<dbReference type="InterPro" id="IPR050396">
    <property type="entry name" value="Glycosyltr_51/Transpeptidase"/>
</dbReference>
<feature type="region of interest" description="Disordered" evidence="9">
    <location>
        <begin position="1"/>
        <end position="45"/>
    </location>
</feature>
<dbReference type="Proteomes" id="UP000760819">
    <property type="component" value="Unassembled WGS sequence"/>
</dbReference>
<evidence type="ECO:0000256" key="2">
    <source>
        <dbReference type="ARBA" id="ARBA00022670"/>
    </source>
</evidence>
<dbReference type="GO" id="GO:0006508">
    <property type="term" value="P:proteolysis"/>
    <property type="evidence" value="ECO:0007669"/>
    <property type="project" value="UniProtKB-KW"/>
</dbReference>
<dbReference type="SUPFAM" id="SSF56601">
    <property type="entry name" value="beta-lactamase/transpeptidase-like"/>
    <property type="match status" value="1"/>
</dbReference>
<dbReference type="InterPro" id="IPR001460">
    <property type="entry name" value="PCN-bd_Tpept"/>
</dbReference>
<evidence type="ECO:0000256" key="3">
    <source>
        <dbReference type="ARBA" id="ARBA00022676"/>
    </source>
</evidence>
<keyword evidence="1" id="KW-0121">Carboxypeptidase</keyword>
<keyword evidence="10" id="KW-1133">Transmembrane helix</keyword>
<feature type="transmembrane region" description="Helical" evidence="10">
    <location>
        <begin position="85"/>
        <end position="108"/>
    </location>
</feature>
<keyword evidence="2" id="KW-0645">Protease</keyword>
<dbReference type="AlphaFoldDB" id="A0A955I4M9"/>
<evidence type="ECO:0000256" key="9">
    <source>
        <dbReference type="SAM" id="MobiDB-lite"/>
    </source>
</evidence>
<dbReference type="InterPro" id="IPR036950">
    <property type="entry name" value="PBP_transglycosylase"/>
</dbReference>
<keyword evidence="6" id="KW-0511">Multifunctional enzyme</keyword>
<comment type="catalytic activity">
    <reaction evidence="8">
        <text>[GlcNAc-(1-&gt;4)-Mur2Ac(oyl-L-Ala-gamma-D-Glu-L-Lys-D-Ala-D-Ala)](n)-di-trans,octa-cis-undecaprenyl diphosphate + beta-D-GlcNAc-(1-&gt;4)-Mur2Ac(oyl-L-Ala-gamma-D-Glu-L-Lys-D-Ala-D-Ala)-di-trans,octa-cis-undecaprenyl diphosphate = [GlcNAc-(1-&gt;4)-Mur2Ac(oyl-L-Ala-gamma-D-Glu-L-Lys-D-Ala-D-Ala)](n+1)-di-trans,octa-cis-undecaprenyl diphosphate + di-trans,octa-cis-undecaprenyl diphosphate + H(+)</text>
        <dbReference type="Rhea" id="RHEA:23708"/>
        <dbReference type="Rhea" id="RHEA-COMP:9602"/>
        <dbReference type="Rhea" id="RHEA-COMP:9603"/>
        <dbReference type="ChEBI" id="CHEBI:15378"/>
        <dbReference type="ChEBI" id="CHEBI:58405"/>
        <dbReference type="ChEBI" id="CHEBI:60033"/>
        <dbReference type="ChEBI" id="CHEBI:78435"/>
        <dbReference type="EC" id="2.4.99.28"/>
    </reaction>
</comment>
<protein>
    <recommendedName>
        <fullName evidence="7">peptidoglycan glycosyltransferase</fullName>
        <ecNumber evidence="7">2.4.99.28</ecNumber>
    </recommendedName>
</protein>
<evidence type="ECO:0000256" key="10">
    <source>
        <dbReference type="SAM" id="Phobius"/>
    </source>
</evidence>
<keyword evidence="10" id="KW-0812">Transmembrane</keyword>
<dbReference type="EC" id="2.4.99.28" evidence="7"/>
<dbReference type="PANTHER" id="PTHR32282:SF33">
    <property type="entry name" value="PEPTIDOGLYCAN GLYCOSYLTRANSFERASE"/>
    <property type="match status" value="1"/>
</dbReference>
<organism evidence="13 14">
    <name type="scientific">Candidatus Dojkabacteria bacterium</name>
    <dbReference type="NCBI Taxonomy" id="2099670"/>
    <lineage>
        <taxon>Bacteria</taxon>
        <taxon>Candidatus Dojkabacteria</taxon>
    </lineage>
</organism>
<evidence type="ECO:0000256" key="4">
    <source>
        <dbReference type="ARBA" id="ARBA00022679"/>
    </source>
</evidence>
<dbReference type="Gene3D" id="3.40.710.10">
    <property type="entry name" value="DD-peptidase/beta-lactamase superfamily"/>
    <property type="match status" value="1"/>
</dbReference>
<dbReference type="InterPro" id="IPR023346">
    <property type="entry name" value="Lysozyme-like_dom_sf"/>
</dbReference>
<keyword evidence="10" id="KW-0472">Membrane</keyword>
<keyword evidence="5" id="KW-0378">Hydrolase</keyword>
<sequence>MKIKSINLDGGSKASGGGPGHRARTPKTNQDLSARRIVPKSSQARPLSRLELAMQNSPRNQVKNFWKKHKGKGMNPATRKKMKKVLLLLGGLFLIAGAIGGLWFFSYLQKLDSELPSVEDPFGSKEIASVIYDRNGVELYKLFDEYNRDPLNIDEIPNQVKWAFLAAEDIDFYTHQGFDPVAIIRCAVVNVRAGGVACGGSTITQQVVKITTDSSEQKIERKLKELLYAIKIEQAYTKDEILQLYLMVAPFGSNIYGLTAASEFYFGKEPKDLTIAEAAILASIVQSPYYLSPTQGPDLEKDGVVTTAAERVKERQEYVLGQLRAYKDKINAQNRVNLDDQEADDLFSDEIIDEALAQELNYRAPIATDKKAGHAVDYAIERLLSGNYRNGEEPFLYQDLQTGGYHIYTTIDYDVQQIAESSTKAAVAAQGATYNFNNAAVITTQPSTGEIIAMSGSKDYYGESVGCDADGKNCLFDPQVNIMNTRQSPGSSTKPYGTYEAYSEGKLFYGSLLPDVPVDIGGGYTIKNWNGSYFGITDKTTAGQMLRDSRNLPAIFVLETIGLQKFLDTMTAFGYTTYGDSTQFGPSVILGGADIYGIEHAQGYGVFANGGELVKSEIISRIEDRDGNVIYEHKPAPVKVADERAVYMLNETLLNNAFVSWDGRQVSAKSGTSEDNKDLWMVLYSPDFVTVAWSGNNNNAPTSLNSFGVTAVNPWVKAYMAQIGSSFPYFSGQTPFSRPGGIVGGGGCSGECIGSFSGLVSGSRLEGVDYAVDNIRKKVRVCTDQPNKLARPIDEALGLAQDLVAVQYISPAPSYQQFIDKYLQDQANQGKGVPNGGPTAYCDIDRTGAGISGPFFAPLSVTNPIATGGGSIRISGGAYSMDVSRTIDTVQFYWDCNGSGVACTAAKSLGAPVSVVDGKFDVTYNIPAAYTEPGQYSVVGIATDDNGNTGRKVVTTVLISYVDPNISFTFDDPSPWMYGVTVGGGQSTRIRMSTGGANLPAGSTVLLFVRKDGGAWSVAGNMTGAGANWQLNWDGGTLVTNANSTFQFYAVAWISGSTGVLTSSSSAVVQLQAN</sequence>
<dbReference type="GO" id="GO:0008955">
    <property type="term" value="F:peptidoglycan glycosyltransferase activity"/>
    <property type="evidence" value="ECO:0007669"/>
    <property type="project" value="UniProtKB-EC"/>
</dbReference>
<feature type="domain" description="Penicillin-binding protein transpeptidase" evidence="11">
    <location>
        <begin position="440"/>
        <end position="692"/>
    </location>
</feature>
<dbReference type="GO" id="GO:0008658">
    <property type="term" value="F:penicillin binding"/>
    <property type="evidence" value="ECO:0007669"/>
    <property type="project" value="InterPro"/>
</dbReference>
<dbReference type="GO" id="GO:0004180">
    <property type="term" value="F:carboxypeptidase activity"/>
    <property type="evidence" value="ECO:0007669"/>
    <property type="project" value="UniProtKB-KW"/>
</dbReference>
<evidence type="ECO:0000256" key="1">
    <source>
        <dbReference type="ARBA" id="ARBA00022645"/>
    </source>
</evidence>
<evidence type="ECO:0000313" key="13">
    <source>
        <dbReference type="EMBL" id="MCA9378970.1"/>
    </source>
</evidence>
<dbReference type="Pfam" id="PF00905">
    <property type="entry name" value="Transpeptidase"/>
    <property type="match status" value="1"/>
</dbReference>
<evidence type="ECO:0000256" key="7">
    <source>
        <dbReference type="ARBA" id="ARBA00044770"/>
    </source>
</evidence>
<dbReference type="Pfam" id="PF00912">
    <property type="entry name" value="Transgly"/>
    <property type="match status" value="1"/>
</dbReference>
<dbReference type="InterPro" id="IPR001264">
    <property type="entry name" value="Glyco_trans_51"/>
</dbReference>
<dbReference type="EMBL" id="JAGQLI010000048">
    <property type="protein sequence ID" value="MCA9378970.1"/>
    <property type="molecule type" value="Genomic_DNA"/>
</dbReference>
<dbReference type="PANTHER" id="PTHR32282">
    <property type="entry name" value="BINDING PROTEIN TRANSPEPTIDASE, PUTATIVE-RELATED"/>
    <property type="match status" value="1"/>
</dbReference>
<evidence type="ECO:0000256" key="6">
    <source>
        <dbReference type="ARBA" id="ARBA00023268"/>
    </source>
</evidence>
<evidence type="ECO:0000256" key="5">
    <source>
        <dbReference type="ARBA" id="ARBA00022801"/>
    </source>
</evidence>
<accession>A0A955I4M9</accession>
<feature type="domain" description="Glycosyl transferase family 51" evidence="12">
    <location>
        <begin position="141"/>
        <end position="322"/>
    </location>
</feature>
<reference evidence="13" key="1">
    <citation type="submission" date="2020-04" db="EMBL/GenBank/DDBJ databases">
        <authorList>
            <person name="Zhang T."/>
        </authorList>
    </citation>
    <scope>NUCLEOTIDE SEQUENCE</scope>
    <source>
        <strain evidence="13">HKST-UBA12</strain>
    </source>
</reference>
<evidence type="ECO:0000256" key="8">
    <source>
        <dbReference type="ARBA" id="ARBA00049902"/>
    </source>
</evidence>
<name>A0A955I4M9_9BACT</name>
<proteinExistence type="predicted"/>
<evidence type="ECO:0000313" key="14">
    <source>
        <dbReference type="Proteomes" id="UP000760819"/>
    </source>
</evidence>
<dbReference type="Gene3D" id="1.10.3810.10">
    <property type="entry name" value="Biosynthetic peptidoglycan transglycosylase-like"/>
    <property type="match status" value="1"/>
</dbReference>
<keyword evidence="3" id="KW-0328">Glycosyltransferase</keyword>
<dbReference type="SUPFAM" id="SSF53955">
    <property type="entry name" value="Lysozyme-like"/>
    <property type="match status" value="1"/>
</dbReference>
<comment type="caution">
    <text evidence="13">The sequence shown here is derived from an EMBL/GenBank/DDBJ whole genome shotgun (WGS) entry which is preliminary data.</text>
</comment>
<dbReference type="InterPro" id="IPR012338">
    <property type="entry name" value="Beta-lactam/transpept-like"/>
</dbReference>
<gene>
    <name evidence="13" type="ORF">KC640_00940</name>
</gene>
<keyword evidence="4" id="KW-0808">Transferase</keyword>
<reference evidence="13" key="2">
    <citation type="journal article" date="2021" name="Microbiome">
        <title>Successional dynamics and alternative stable states in a saline activated sludge microbial community over 9 years.</title>
        <authorList>
            <person name="Wang Y."/>
            <person name="Ye J."/>
            <person name="Ju F."/>
            <person name="Liu L."/>
            <person name="Boyd J.A."/>
            <person name="Deng Y."/>
            <person name="Parks D.H."/>
            <person name="Jiang X."/>
            <person name="Yin X."/>
            <person name="Woodcroft B.J."/>
            <person name="Tyson G.W."/>
            <person name="Hugenholtz P."/>
            <person name="Polz M.F."/>
            <person name="Zhang T."/>
        </authorList>
    </citation>
    <scope>NUCLEOTIDE SEQUENCE</scope>
    <source>
        <strain evidence="13">HKST-UBA12</strain>
    </source>
</reference>
<evidence type="ECO:0000259" key="12">
    <source>
        <dbReference type="Pfam" id="PF00912"/>
    </source>
</evidence>